<comment type="caution">
    <text evidence="3">The sequence shown here is derived from an EMBL/GenBank/DDBJ whole genome shotgun (WGS) entry which is preliminary data.</text>
</comment>
<keyword evidence="4" id="KW-1185">Reference proteome</keyword>
<dbReference type="EMBL" id="JANCYU010000020">
    <property type="protein sequence ID" value="KAK4523802.1"/>
    <property type="molecule type" value="Genomic_DNA"/>
</dbReference>
<reference evidence="3 4" key="1">
    <citation type="submission" date="2022-07" db="EMBL/GenBank/DDBJ databases">
        <title>Genome-wide signatures of adaptation to extreme environments.</title>
        <authorList>
            <person name="Cho C.H."/>
            <person name="Yoon H.S."/>
        </authorList>
    </citation>
    <scope>NUCLEOTIDE SEQUENCE [LARGE SCALE GENOMIC DNA]</scope>
    <source>
        <strain evidence="3 4">108.79 E11</strain>
    </source>
</reference>
<comment type="similarity">
    <text evidence="1">Belongs to the STXBP/unc-18/SEC1 family.</text>
</comment>
<dbReference type="InterPro" id="IPR036045">
    <property type="entry name" value="Sec1-like_sf"/>
</dbReference>
<proteinExistence type="inferred from homology"/>
<name>A0AAV9I8Z5_9RHOD</name>
<gene>
    <name evidence="3" type="ORF">GAYE_SCF00G1698</name>
</gene>
<sequence length="676" mass="75981">MEDLWLQTTPTKEKHHSPKSNLSIRKLQKTAITRMLQLSYGEDSGMGIGDSKHDEQNLWKVLVYDSYGRDIIAPLLKVAELRNLGVTLHLLLSSERQPIQEVPAVYLVSPTEENIRRICEDLEGRLYEQFYFNFTSSLSRGLLEKLAESAVKASAVPQVAKVYDMYTSFVSLEDDLFELEIKDCYYTLHQPSVSNAKVEQTIDSIVSGLFSVFVTMASFPVIKAQKGGPAEMVAHKLDDLFRDHLTARSSLFIGKRGGVGSHFQRPLLILMDRDIELHVMFHHSWTYQALMHDCLQLHLNRVVVKETSSGSSSTSKTYDLDPDDEFLMENAGVPFPQVAENVEKALESYKQEISEINRKTGFVGEELLNEESDKALEAKAAALVSAQNSSSDSSNDLASSVAKIPVLMKRKRMIDLHTSIASALLDCIKERSLDTFFQLEDALMSKPSLSHEQRQSVYNLVKDIKGSKEDKIRLVLIYYLFRENISSEETKELKQLLTSASCTTSPIAYLEQMKKMNKVTSTSLPNLKRMSSGSNSTVPFHFESIMSRVVEQGYKGLTQVAESLKKLIPSNKAFMVARIVESLMENSKASENEASNFVFLDPKVRKGKSVESQKASVPFQDAIVFIVGGGNYVEYQNLKDHIRKDKRIIYGTTDVVSPDEFLHQLSRLGGGEFSDN</sequence>
<dbReference type="PANTHER" id="PTHR11679">
    <property type="entry name" value="VESICLE PROTEIN SORTING-ASSOCIATED"/>
    <property type="match status" value="1"/>
</dbReference>
<protein>
    <submittedName>
        <fullName evidence="3">Uncharacterized protein</fullName>
    </submittedName>
</protein>
<evidence type="ECO:0000313" key="3">
    <source>
        <dbReference type="EMBL" id="KAK4523802.1"/>
    </source>
</evidence>
<dbReference type="Gene3D" id="3.90.830.10">
    <property type="entry name" value="Syntaxin Binding Protein 1, Chain A, domain 2"/>
    <property type="match status" value="1"/>
</dbReference>
<evidence type="ECO:0000256" key="1">
    <source>
        <dbReference type="ARBA" id="ARBA00009884"/>
    </source>
</evidence>
<dbReference type="InterPro" id="IPR043154">
    <property type="entry name" value="Sec-1-like_dom1"/>
</dbReference>
<dbReference type="InterPro" id="IPR001619">
    <property type="entry name" value="Sec1-like"/>
</dbReference>
<dbReference type="Gene3D" id="1.25.40.60">
    <property type="match status" value="1"/>
</dbReference>
<organism evidence="3 4">
    <name type="scientific">Galdieria yellowstonensis</name>
    <dbReference type="NCBI Taxonomy" id="3028027"/>
    <lineage>
        <taxon>Eukaryota</taxon>
        <taxon>Rhodophyta</taxon>
        <taxon>Bangiophyceae</taxon>
        <taxon>Galdieriales</taxon>
        <taxon>Galdieriaceae</taxon>
        <taxon>Galdieria</taxon>
    </lineage>
</organism>
<evidence type="ECO:0000256" key="2">
    <source>
        <dbReference type="SAM" id="MobiDB-lite"/>
    </source>
</evidence>
<dbReference type="PIRSF" id="PIRSF005715">
    <property type="entry name" value="VPS45_Sec1"/>
    <property type="match status" value="1"/>
</dbReference>
<dbReference type="AlphaFoldDB" id="A0AAV9I8Z5"/>
<dbReference type="Pfam" id="PF00995">
    <property type="entry name" value="Sec1"/>
    <property type="match status" value="1"/>
</dbReference>
<dbReference type="Gene3D" id="3.40.50.1910">
    <property type="match status" value="1"/>
</dbReference>
<feature type="region of interest" description="Disordered" evidence="2">
    <location>
        <begin position="1"/>
        <end position="20"/>
    </location>
</feature>
<dbReference type="InterPro" id="IPR027482">
    <property type="entry name" value="Sec1-like_dom2"/>
</dbReference>
<dbReference type="InterPro" id="IPR043127">
    <property type="entry name" value="Sec-1-like_dom3a"/>
</dbReference>
<evidence type="ECO:0000313" key="4">
    <source>
        <dbReference type="Proteomes" id="UP001300502"/>
    </source>
</evidence>
<dbReference type="Gene3D" id="3.40.50.2060">
    <property type="match status" value="1"/>
</dbReference>
<dbReference type="Proteomes" id="UP001300502">
    <property type="component" value="Unassembled WGS sequence"/>
</dbReference>
<dbReference type="GO" id="GO:0016192">
    <property type="term" value="P:vesicle-mediated transport"/>
    <property type="evidence" value="ECO:0007669"/>
    <property type="project" value="InterPro"/>
</dbReference>
<accession>A0AAV9I8Z5</accession>
<feature type="compositionally biased region" description="Polar residues" evidence="2">
    <location>
        <begin position="1"/>
        <end position="10"/>
    </location>
</feature>
<dbReference type="SUPFAM" id="SSF56815">
    <property type="entry name" value="Sec1/munc18-like (SM) proteins"/>
    <property type="match status" value="1"/>
</dbReference>